<sequence length="96" mass="11153">MNAYVSQDRLKDQHDAAEQQEAQRVSRVDVIALDLANKYPEDITDFAAMLNLPVELRMFLRGSQAQDEYADFVDRLSRLQAEEHDQLIEIGFMEEH</sequence>
<protein>
    <submittedName>
        <fullName evidence="2">Uncharacterized protein</fullName>
    </submittedName>
</protein>
<dbReference type="Proteomes" id="UP001228139">
    <property type="component" value="Chromosome"/>
</dbReference>
<feature type="region of interest" description="Disordered" evidence="1">
    <location>
        <begin position="1"/>
        <end position="24"/>
    </location>
</feature>
<evidence type="ECO:0000256" key="1">
    <source>
        <dbReference type="SAM" id="MobiDB-lite"/>
    </source>
</evidence>
<keyword evidence="3" id="KW-1185">Reference proteome</keyword>
<dbReference type="EMBL" id="CP132353">
    <property type="protein sequence ID" value="WLS77393.1"/>
    <property type="molecule type" value="Genomic_DNA"/>
</dbReference>
<accession>A0AA50HP03</accession>
<feature type="compositionally biased region" description="Basic and acidic residues" evidence="1">
    <location>
        <begin position="8"/>
        <end position="17"/>
    </location>
</feature>
<dbReference type="RefSeq" id="WP_306206259.1">
    <property type="nucleotide sequence ID" value="NZ_CP132353.1"/>
</dbReference>
<reference evidence="2 3" key="1">
    <citation type="submission" date="2023-07" db="EMBL/GenBank/DDBJ databases">
        <title>Pathogenic bacteria of pear tree diseases.</title>
        <authorList>
            <person name="Zhang Z."/>
            <person name="He L."/>
            <person name="Huang R."/>
        </authorList>
    </citation>
    <scope>NUCLEOTIDE SEQUENCE [LARGE SCALE GENOMIC DNA]</scope>
    <source>
        <strain evidence="2 3">DE2</strain>
    </source>
</reference>
<organism evidence="2 3">
    <name type="scientific">Erwinia pyri</name>
    <dbReference type="NCBI Taxonomy" id="3062598"/>
    <lineage>
        <taxon>Bacteria</taxon>
        <taxon>Pseudomonadati</taxon>
        <taxon>Pseudomonadota</taxon>
        <taxon>Gammaproteobacteria</taxon>
        <taxon>Enterobacterales</taxon>
        <taxon>Erwiniaceae</taxon>
        <taxon>Erwinia</taxon>
    </lineage>
</organism>
<evidence type="ECO:0000313" key="2">
    <source>
        <dbReference type="EMBL" id="WLS77393.1"/>
    </source>
</evidence>
<proteinExistence type="predicted"/>
<evidence type="ECO:0000313" key="3">
    <source>
        <dbReference type="Proteomes" id="UP001228139"/>
    </source>
</evidence>
<dbReference type="AlphaFoldDB" id="A0AA50HP03"/>
<gene>
    <name evidence="2" type="ORF">Q3V30_12950</name>
</gene>
<name>A0AA50HP03_9GAMM</name>
<dbReference type="KEGG" id="epi:Q3V30_12950"/>